<dbReference type="AlphaFoldDB" id="A0A150HJX8"/>
<evidence type="ECO:0000256" key="2">
    <source>
        <dbReference type="ARBA" id="ARBA00022679"/>
    </source>
</evidence>
<dbReference type="EMBL" id="JRUE01000226">
    <property type="protein sequence ID" value="KXZ64719.1"/>
    <property type="molecule type" value="Genomic_DNA"/>
</dbReference>
<dbReference type="EC" id="2.4.1.292" evidence="5"/>
<dbReference type="PANTHER" id="PTHR12526">
    <property type="entry name" value="GLYCOSYLTRANSFERASE"/>
    <property type="match status" value="1"/>
</dbReference>
<proteinExistence type="predicted"/>
<dbReference type="EMBL" id="JRUE01000239">
    <property type="protein sequence ID" value="KXZ63835.1"/>
    <property type="molecule type" value="Genomic_DNA"/>
</dbReference>
<comment type="caution">
    <text evidence="5">The sequence shown here is derived from an EMBL/GenBank/DDBJ whole genome shotgun (WGS) entry which is preliminary data.</text>
</comment>
<dbReference type="PANTHER" id="PTHR12526:SF629">
    <property type="entry name" value="TEICHURONIC ACID BIOSYNTHESIS GLYCOSYLTRANSFERASE TUAH-RELATED"/>
    <property type="match status" value="1"/>
</dbReference>
<dbReference type="Pfam" id="PF13439">
    <property type="entry name" value="Glyco_transf_4"/>
    <property type="match status" value="1"/>
</dbReference>
<organism evidence="5 7">
    <name type="scientific">Acinetobacter venetianus</name>
    <dbReference type="NCBI Taxonomy" id="52133"/>
    <lineage>
        <taxon>Bacteria</taxon>
        <taxon>Pseudomonadati</taxon>
        <taxon>Pseudomonadota</taxon>
        <taxon>Gammaproteobacteria</taxon>
        <taxon>Moraxellales</taxon>
        <taxon>Moraxellaceae</taxon>
        <taxon>Acinetobacter</taxon>
    </lineage>
</organism>
<evidence type="ECO:0000313" key="7">
    <source>
        <dbReference type="Proteomes" id="UP000075680"/>
    </source>
</evidence>
<gene>
    <name evidence="5" type="primary">pglH_2</name>
    <name evidence="6" type="synonym">pglH_1</name>
    <name evidence="6" type="ORF">AVENLUH5627_02991</name>
    <name evidence="5" type="ORF">AVENLUH5627_03228</name>
</gene>
<dbReference type="PATRIC" id="fig|52133.18.peg.3064"/>
<dbReference type="RefSeq" id="WP_061519566.1">
    <property type="nucleotide sequence ID" value="NZ_JRUE01000226.1"/>
</dbReference>
<dbReference type="Proteomes" id="UP000075680">
    <property type="component" value="Unassembled WGS sequence"/>
</dbReference>
<dbReference type="InterPro" id="IPR028098">
    <property type="entry name" value="Glyco_trans_4-like_N"/>
</dbReference>
<keyword evidence="2 5" id="KW-0808">Transferase</keyword>
<dbReference type="GO" id="GO:1901135">
    <property type="term" value="P:carbohydrate derivative metabolic process"/>
    <property type="evidence" value="ECO:0007669"/>
    <property type="project" value="UniProtKB-ARBA"/>
</dbReference>
<feature type="domain" description="Glycosyl transferase family 1" evidence="3">
    <location>
        <begin position="181"/>
        <end position="340"/>
    </location>
</feature>
<dbReference type="Gene3D" id="3.40.50.2000">
    <property type="entry name" value="Glycogen Phosphorylase B"/>
    <property type="match status" value="2"/>
</dbReference>
<keyword evidence="1 5" id="KW-0328">Glycosyltransferase</keyword>
<protein>
    <submittedName>
        <fullName evidence="5">GalNAc-alpha-(1-&gt;4)-GalNAc-alpha-(1-&gt;3)-diNAcBac-PP-undecaprenol alpha-1,4-N-acetyl-D-galactosaminyltransferase</fullName>
        <ecNumber evidence="5">2.4.1.292</ecNumber>
    </submittedName>
</protein>
<dbReference type="SUPFAM" id="SSF53756">
    <property type="entry name" value="UDP-Glycosyltransferase/glycogen phosphorylase"/>
    <property type="match status" value="1"/>
</dbReference>
<evidence type="ECO:0000259" key="4">
    <source>
        <dbReference type="Pfam" id="PF13439"/>
    </source>
</evidence>
<dbReference type="CDD" id="cd03820">
    <property type="entry name" value="GT4_AmsD-like"/>
    <property type="match status" value="1"/>
</dbReference>
<sequence>MKSKICFFISNFNSSGGTERVTATVANALNSLDFEVHILSIVKDEKDFFYSVQPNVIVSNLGFPPNSSKRNFLKICSELRDYLLVNKINNLIIVDSLCASFAFFATRLLNINVICWEHFNLEFKDKSILRSLGRFLASISCNHIVTLTDMDQKDWEKKYQYSRNKVSVIPNPIAFDVRLKEFNQEKFKALSIGRLSPEKGFDDLITIWADFIQHNQDATLNIIGSGTEEKKLLALAEKYNLTEKNLNFLSSTKEVDRFYQDATVYLMSSHSEGLPMVLLEAQAFGVPIITFECGHGVNKIVKNSYNGYVVKNRDKKIFCQTLADYMNLSEEMLNTLSKNSNTVASDYEIGQIRELWVGLLK</sequence>
<evidence type="ECO:0000259" key="3">
    <source>
        <dbReference type="Pfam" id="PF00534"/>
    </source>
</evidence>
<dbReference type="InterPro" id="IPR001296">
    <property type="entry name" value="Glyco_trans_1"/>
</dbReference>
<feature type="domain" description="Glycosyltransferase subfamily 4-like N-terminal" evidence="4">
    <location>
        <begin position="16"/>
        <end position="173"/>
    </location>
</feature>
<evidence type="ECO:0000256" key="1">
    <source>
        <dbReference type="ARBA" id="ARBA00022676"/>
    </source>
</evidence>
<evidence type="ECO:0000313" key="5">
    <source>
        <dbReference type="EMBL" id="KXZ63835.1"/>
    </source>
</evidence>
<accession>A0A150HJX8</accession>
<dbReference type="Pfam" id="PF00534">
    <property type="entry name" value="Glycos_transf_1"/>
    <property type="match status" value="1"/>
</dbReference>
<evidence type="ECO:0000313" key="6">
    <source>
        <dbReference type="EMBL" id="KXZ64719.1"/>
    </source>
</evidence>
<dbReference type="GO" id="GO:0016757">
    <property type="term" value="F:glycosyltransferase activity"/>
    <property type="evidence" value="ECO:0007669"/>
    <property type="project" value="UniProtKB-KW"/>
</dbReference>
<name>A0A150HJX8_9GAMM</name>
<reference evidence="5 7" key="1">
    <citation type="journal article" date="2016" name="Sci. Rep.">
        <title>Genomic and phenotypic characterization of the species Acinetobacter venetianus.</title>
        <authorList>
            <person name="Fondi M."/>
            <person name="Maida I."/>
            <person name="Perrin E."/>
            <person name="Orlandini V."/>
            <person name="La Torre L."/>
            <person name="Bosi E."/>
            <person name="Negroni A."/>
            <person name="Zanaroli G."/>
            <person name="Fava F."/>
            <person name="Decorosi F."/>
            <person name="Giovannetti L."/>
            <person name="Viti C."/>
            <person name="Vaneechoutte M."/>
            <person name="Dijkshoorn L."/>
            <person name="Fani R."/>
        </authorList>
    </citation>
    <scope>NUCLEOTIDE SEQUENCE [LARGE SCALE GENOMIC DNA]</scope>
    <source>
        <strain evidence="5 7">LUH5627</strain>
    </source>
</reference>